<protein>
    <submittedName>
        <fullName evidence="9">RUS1 family</fullName>
    </submittedName>
</protein>
<feature type="domain" description="Root UVB sensitive protein C-terminal" evidence="8">
    <location>
        <begin position="429"/>
        <end position="507"/>
    </location>
</feature>
<dbReference type="GO" id="GO:0016020">
    <property type="term" value="C:membrane"/>
    <property type="evidence" value="ECO:0007669"/>
    <property type="project" value="UniProtKB-SubCell"/>
</dbReference>
<dbReference type="AlphaFoldDB" id="A0A369KA11"/>
<dbReference type="InterPro" id="IPR054549">
    <property type="entry name" value="UVB_sens_RUS_dom"/>
</dbReference>
<dbReference type="PANTHER" id="PTHR12770:SF31">
    <property type="entry name" value="RUS FAMILY MEMBER 1"/>
    <property type="match status" value="1"/>
</dbReference>
<evidence type="ECO:0000256" key="2">
    <source>
        <dbReference type="ARBA" id="ARBA00007558"/>
    </source>
</evidence>
<evidence type="ECO:0000256" key="5">
    <source>
        <dbReference type="ARBA" id="ARBA00023136"/>
    </source>
</evidence>
<gene>
    <name evidence="9" type="ORF">Hypma_007281</name>
</gene>
<keyword evidence="4 6" id="KW-1133">Transmembrane helix</keyword>
<feature type="domain" description="Protein root UVB sensitive/RUS" evidence="7">
    <location>
        <begin position="133"/>
        <end position="244"/>
    </location>
</feature>
<dbReference type="OrthoDB" id="364779at2759"/>
<dbReference type="PANTHER" id="PTHR12770">
    <property type="entry name" value="RUS1 FAMILY PROTEIN C16ORF58"/>
    <property type="match status" value="1"/>
</dbReference>
<name>A0A369KA11_HYPMA</name>
<evidence type="ECO:0000256" key="1">
    <source>
        <dbReference type="ARBA" id="ARBA00004370"/>
    </source>
</evidence>
<keyword evidence="5 6" id="KW-0472">Membrane</keyword>
<organism evidence="9 10">
    <name type="scientific">Hypsizygus marmoreus</name>
    <name type="common">White beech mushroom</name>
    <name type="synonym">Agaricus marmoreus</name>
    <dbReference type="NCBI Taxonomy" id="39966"/>
    <lineage>
        <taxon>Eukaryota</taxon>
        <taxon>Fungi</taxon>
        <taxon>Dikarya</taxon>
        <taxon>Basidiomycota</taxon>
        <taxon>Agaricomycotina</taxon>
        <taxon>Agaricomycetes</taxon>
        <taxon>Agaricomycetidae</taxon>
        <taxon>Agaricales</taxon>
        <taxon>Tricholomatineae</taxon>
        <taxon>Lyophyllaceae</taxon>
        <taxon>Hypsizygus</taxon>
    </lineage>
</organism>
<dbReference type="InterPro" id="IPR055412">
    <property type="entry name" value="UVB_sens_C"/>
</dbReference>
<evidence type="ECO:0000256" key="3">
    <source>
        <dbReference type="ARBA" id="ARBA00022692"/>
    </source>
</evidence>
<comment type="caution">
    <text evidence="9">The sequence shown here is derived from an EMBL/GenBank/DDBJ whole genome shotgun (WGS) entry which is preliminary data.</text>
</comment>
<evidence type="ECO:0000259" key="7">
    <source>
        <dbReference type="Pfam" id="PF04884"/>
    </source>
</evidence>
<evidence type="ECO:0000313" key="9">
    <source>
        <dbReference type="EMBL" id="RDB30290.1"/>
    </source>
</evidence>
<dbReference type="EMBL" id="LUEZ02000005">
    <property type="protein sequence ID" value="RDB30290.1"/>
    <property type="molecule type" value="Genomic_DNA"/>
</dbReference>
<comment type="similarity">
    <text evidence="2">Belongs to the RUS1 family.</text>
</comment>
<proteinExistence type="inferred from homology"/>
<dbReference type="Pfam" id="PF04884">
    <property type="entry name" value="UVB_sens_prot"/>
    <property type="match status" value="1"/>
</dbReference>
<dbReference type="InterPro" id="IPR006968">
    <property type="entry name" value="RUS_fam"/>
</dbReference>
<comment type="subcellular location">
    <subcellularLocation>
        <location evidence="1">Membrane</location>
    </subcellularLocation>
</comment>
<accession>A0A369KA11</accession>
<reference evidence="9" key="1">
    <citation type="submission" date="2018-04" db="EMBL/GenBank/DDBJ databases">
        <title>Whole genome sequencing of Hypsizygus marmoreus.</title>
        <authorList>
            <person name="Choi I.-G."/>
            <person name="Min B."/>
            <person name="Kim J.-G."/>
            <person name="Kim S."/>
            <person name="Oh Y.-L."/>
            <person name="Kong W.-S."/>
            <person name="Park H."/>
            <person name="Jeong J."/>
            <person name="Song E.-S."/>
        </authorList>
    </citation>
    <scope>NUCLEOTIDE SEQUENCE [LARGE SCALE GENOMIC DNA]</scope>
    <source>
        <strain evidence="9">51987-8</strain>
    </source>
</reference>
<keyword evidence="10" id="KW-1185">Reference proteome</keyword>
<evidence type="ECO:0000313" key="10">
    <source>
        <dbReference type="Proteomes" id="UP000076154"/>
    </source>
</evidence>
<evidence type="ECO:0000256" key="6">
    <source>
        <dbReference type="SAM" id="Phobius"/>
    </source>
</evidence>
<feature type="transmembrane region" description="Helical" evidence="6">
    <location>
        <begin position="300"/>
        <end position="318"/>
    </location>
</feature>
<sequence length="533" mass="58954">MIVLTRCEPTSSLLHRKKSRNLESGLGRNCFATALQENSSKYHVTNFKLQGVKASSSTRANLGNRIELEVTLRHSNSTRCWTFKLFLETNSQQRSLYMVDAYIVFERDYADHLREIHVSPKQIRIQYSPNISRRRTQISTFLTKVFLPSGYPSSVSPDYLRYQILNALQAFCNSLAGLLSSRAVLEGFGVGDPSATATHALLITVVQDVFSRLTTIFGAYHFGSSLVPEAKTYRFLADVLNDAGGSKAAITLHFATPVAGTGDVGDLNAKDSSKETVLALLGMLLGTLIVPHLSTPGLTYGALFLLVALHLIINYLGVRGLELRSLNRQRAGIAWNAFRLSGGVKVPSPAEISKLEKILGQPDVFRDDSGRIIGRCIIGSSFSDVFRGPFPARLLSLFEQERYLLWYDHQSLSRSSDRDNQTIRAPLRLHILLKEGYGPNDQLKAWIHAAELCRTNAHATQAVQAGNRGDDESSLLIHTTYRQSAKAFPTFIRYLRDAGWNTDDVALMAGSPKAVLTGIEPDVGVNGEKKKIR</sequence>
<evidence type="ECO:0000259" key="8">
    <source>
        <dbReference type="Pfam" id="PF24160"/>
    </source>
</evidence>
<dbReference type="Proteomes" id="UP000076154">
    <property type="component" value="Unassembled WGS sequence"/>
</dbReference>
<dbReference type="Pfam" id="PF24160">
    <property type="entry name" value="UVB_sens_C"/>
    <property type="match status" value="1"/>
</dbReference>
<evidence type="ECO:0000256" key="4">
    <source>
        <dbReference type="ARBA" id="ARBA00022989"/>
    </source>
</evidence>
<keyword evidence="3 6" id="KW-0812">Transmembrane</keyword>
<dbReference type="InParanoid" id="A0A369KA11"/>